<evidence type="ECO:0000259" key="5">
    <source>
        <dbReference type="PROSITE" id="PS50943"/>
    </source>
</evidence>
<evidence type="ECO:0000256" key="4">
    <source>
        <dbReference type="SAM" id="MobiDB-lite"/>
    </source>
</evidence>
<keyword evidence="3" id="KW-0804">Transcription</keyword>
<dbReference type="CDD" id="cd00093">
    <property type="entry name" value="HTH_XRE"/>
    <property type="match status" value="1"/>
</dbReference>
<comment type="caution">
    <text evidence="6">The sequence shown here is derived from an EMBL/GenBank/DDBJ whole genome shotgun (WGS) entry which is preliminary data.</text>
</comment>
<dbReference type="InterPro" id="IPR036286">
    <property type="entry name" value="LexA/Signal_pep-like_sf"/>
</dbReference>
<dbReference type="InterPro" id="IPR039418">
    <property type="entry name" value="LexA-like"/>
</dbReference>
<feature type="region of interest" description="Disordered" evidence="4">
    <location>
        <begin position="27"/>
        <end position="46"/>
    </location>
</feature>
<dbReference type="PANTHER" id="PTHR40661">
    <property type="match status" value="1"/>
</dbReference>
<evidence type="ECO:0000256" key="2">
    <source>
        <dbReference type="ARBA" id="ARBA00023125"/>
    </source>
</evidence>
<dbReference type="SUPFAM" id="SSF51306">
    <property type="entry name" value="LexA/Signal peptidase"/>
    <property type="match status" value="1"/>
</dbReference>
<dbReference type="InterPro" id="IPR015927">
    <property type="entry name" value="Peptidase_S24_S26A/B/C"/>
</dbReference>
<dbReference type="PANTHER" id="PTHR40661:SF1">
    <property type="entry name" value="HTH CRO_C1-TYPE DOMAIN-CONTAINING PROTEIN"/>
    <property type="match status" value="1"/>
</dbReference>
<dbReference type="PROSITE" id="PS50943">
    <property type="entry name" value="HTH_CROC1"/>
    <property type="match status" value="1"/>
</dbReference>
<keyword evidence="2" id="KW-0238">DNA-binding</keyword>
<keyword evidence="7" id="KW-1185">Reference proteome</keyword>
<name>A0ABW4CID5_9LACO</name>
<dbReference type="Pfam" id="PF00717">
    <property type="entry name" value="Peptidase_S24"/>
    <property type="match status" value="1"/>
</dbReference>
<reference evidence="7" key="1">
    <citation type="journal article" date="2019" name="Int. J. Syst. Evol. Microbiol.">
        <title>The Global Catalogue of Microorganisms (GCM) 10K type strain sequencing project: providing services to taxonomists for standard genome sequencing and annotation.</title>
        <authorList>
            <consortium name="The Broad Institute Genomics Platform"/>
            <consortium name="The Broad Institute Genome Sequencing Center for Infectious Disease"/>
            <person name="Wu L."/>
            <person name="Ma J."/>
        </authorList>
    </citation>
    <scope>NUCLEOTIDE SEQUENCE [LARGE SCALE GENOMIC DNA]</scope>
    <source>
        <strain evidence="7">CCM 8980</strain>
    </source>
</reference>
<evidence type="ECO:0000313" key="7">
    <source>
        <dbReference type="Proteomes" id="UP001597196"/>
    </source>
</evidence>
<organism evidence="6 7">
    <name type="scientific">Lacticaseibacillus mingshuiensis</name>
    <dbReference type="NCBI Taxonomy" id="2799574"/>
    <lineage>
        <taxon>Bacteria</taxon>
        <taxon>Bacillati</taxon>
        <taxon>Bacillota</taxon>
        <taxon>Bacilli</taxon>
        <taxon>Lactobacillales</taxon>
        <taxon>Lactobacillaceae</taxon>
        <taxon>Lacticaseibacillus</taxon>
    </lineage>
</organism>
<protein>
    <submittedName>
        <fullName evidence="6">Helix-turn-helix domain-containing protein</fullName>
    </submittedName>
</protein>
<evidence type="ECO:0000313" key="6">
    <source>
        <dbReference type="EMBL" id="MFD1429758.1"/>
    </source>
</evidence>
<dbReference type="SMART" id="SM00530">
    <property type="entry name" value="HTH_XRE"/>
    <property type="match status" value="1"/>
</dbReference>
<feature type="domain" description="HTH cro/C1-type" evidence="5">
    <location>
        <begin position="10"/>
        <end position="77"/>
    </location>
</feature>
<gene>
    <name evidence="6" type="ORF">ACFQ4P_05810</name>
</gene>
<dbReference type="Gene3D" id="2.10.109.10">
    <property type="entry name" value="Umud Fragment, subunit A"/>
    <property type="match status" value="1"/>
</dbReference>
<dbReference type="EMBL" id="JBHTOC010000007">
    <property type="protein sequence ID" value="MFD1429758.1"/>
    <property type="molecule type" value="Genomic_DNA"/>
</dbReference>
<dbReference type="InterPro" id="IPR010982">
    <property type="entry name" value="Lambda_DNA-bd_dom_sf"/>
</dbReference>
<dbReference type="SUPFAM" id="SSF47413">
    <property type="entry name" value="lambda repressor-like DNA-binding domains"/>
    <property type="match status" value="1"/>
</dbReference>
<evidence type="ECO:0000256" key="1">
    <source>
        <dbReference type="ARBA" id="ARBA00023015"/>
    </source>
</evidence>
<keyword evidence="1" id="KW-0805">Transcription regulation</keyword>
<proteinExistence type="predicted"/>
<accession>A0ABW4CID5</accession>
<dbReference type="Gene3D" id="1.10.260.40">
    <property type="entry name" value="lambda repressor-like DNA-binding domains"/>
    <property type="match status" value="1"/>
</dbReference>
<dbReference type="CDD" id="cd06529">
    <property type="entry name" value="S24_LexA-like"/>
    <property type="match status" value="1"/>
</dbReference>
<evidence type="ECO:0000256" key="3">
    <source>
        <dbReference type="ARBA" id="ARBA00023163"/>
    </source>
</evidence>
<sequence>MTETLFGKRLHDLRLLKKMSQQQLADSLNKWTKEHDPSNPSTISKSMISRWETGNTDPQMFYVRLVTKYFGVNPEAFMNEAWSLEDDIIDNSVNKNVFTKVNDILPIYNKLHPARQQNVYTYAENQLKDQQNENVVPFPEQREIVCGRGTAAGAPIDGATQDAEVRRTRVNVDDIPASADEIVTVEGDSMEPDYPKYSQIFVRWQDTIDDGDLAVVRVADEGVTFKQVSRDYQQKKIVLHSLNDKYPDRYLDPEDVSIIGVVIN</sequence>
<dbReference type="Proteomes" id="UP001597196">
    <property type="component" value="Unassembled WGS sequence"/>
</dbReference>
<dbReference type="InterPro" id="IPR001387">
    <property type="entry name" value="Cro/C1-type_HTH"/>
</dbReference>
<dbReference type="RefSeq" id="WP_203637038.1">
    <property type="nucleotide sequence ID" value="NZ_BOLS01000006.1"/>
</dbReference>